<name>Q9R5Z8_SPIAU</name>
<organism>
    <name type="scientific">Spirochaeta aurantia</name>
    <dbReference type="NCBI Taxonomy" id="147"/>
    <lineage>
        <taxon>Bacteria</taxon>
        <taxon>Pseudomonadati</taxon>
        <taxon>Spirochaetota</taxon>
        <taxon>Spirochaetia</taxon>
        <taxon>Spirochaetales</taxon>
        <taxon>Spirochaetaceae</taxon>
        <taxon>Spirochaeta</taxon>
    </lineage>
</organism>
<evidence type="ECO:0000256" key="2">
    <source>
        <dbReference type="ARBA" id="ARBA00022764"/>
    </source>
</evidence>
<sequence>MKRFFAILGAALFVGNSGAFAEQATLIDFSKLVGEGNTGLHAPTTIDYSRQAGSAYSAEDKAAMKISLAIPSWEIELASSSQTVENQTLSLVTAAPVKQDAARYGGETVMGVRIHFPSFGINSFAVIKPPFTIPAYATLGDATAQNAVAGGQFDGFGVLKNVGVIKSIQINILGRNYLNRLSLLLEDQNGDEREIVMGYLNFDGWKSLQWNNPNYQTEVRNRDLQIVPLYPRSAPLIKLKGIKIHRDGSQEGGDIVSYIKDIKVIYDQAVVDRNSDVDDEAIWGILRQREEQYRNFELAKLGNLQVLRSLEKKKMAKEADFDQAAPAAAAAAAPATN</sequence>
<keyword evidence="3 4" id="KW-0975">Bacterial flagellum</keyword>
<dbReference type="Pfam" id="PF04620">
    <property type="entry name" value="FlaA"/>
    <property type="match status" value="1"/>
</dbReference>
<feature type="chain" id="PRO_5004331733" description="Flagellar filament outer layer protein" evidence="5">
    <location>
        <begin position="22"/>
        <end position="337"/>
    </location>
</feature>
<dbReference type="AlphaFoldDB" id="Q9R5Z8"/>
<evidence type="ECO:0000256" key="1">
    <source>
        <dbReference type="ARBA" id="ARBA00004631"/>
    </source>
</evidence>
<evidence type="ECO:0000256" key="4">
    <source>
        <dbReference type="PIRNR" id="PIRNR002892"/>
    </source>
</evidence>
<dbReference type="InterPro" id="IPR016369">
    <property type="entry name" value="FlaA_Spirochaetes"/>
</dbReference>
<feature type="signal peptide" evidence="5">
    <location>
        <begin position="1"/>
        <end position="21"/>
    </location>
</feature>
<accession>Q9R5Z8</accession>
<proteinExistence type="predicted"/>
<comment type="function">
    <text evidence="4">Component of the outer layer of the flagella.</text>
</comment>
<dbReference type="InterPro" id="IPR006714">
    <property type="entry name" value="FlaA"/>
</dbReference>
<dbReference type="PIRSF" id="PIRSF002892">
    <property type="entry name" value="Flagellin_A"/>
    <property type="match status" value="1"/>
</dbReference>
<dbReference type="GO" id="GO:0030288">
    <property type="term" value="C:outer membrane-bounded periplasmic space"/>
    <property type="evidence" value="ECO:0007669"/>
    <property type="project" value="InterPro"/>
</dbReference>
<keyword evidence="5" id="KW-0732">Signal</keyword>
<dbReference type="GO" id="GO:0055040">
    <property type="term" value="C:periplasmic flagellum"/>
    <property type="evidence" value="ECO:0007669"/>
    <property type="project" value="UniProtKB-SubCell"/>
</dbReference>
<keyword evidence="2 4" id="KW-0574">Periplasm</keyword>
<dbReference type="GO" id="GO:0071973">
    <property type="term" value="P:bacterial-type flagellum-dependent cell motility"/>
    <property type="evidence" value="ECO:0007669"/>
    <property type="project" value="InterPro"/>
</dbReference>
<evidence type="ECO:0000256" key="5">
    <source>
        <dbReference type="SAM" id="SignalP"/>
    </source>
</evidence>
<reference key="1">
    <citation type="journal article" date="1993" name="FEMS Microbiol. Lett.">
        <title>Analysis of the Spirochaeta aurantia flaA gene and transcript.</title>
        <authorList>
            <person name="Parales J. Jr"/>
            <person name="Greenberg E.P."/>
        </authorList>
    </citation>
    <scope>NUCLEOTIDE SEQUENCE</scope>
</reference>
<comment type="subcellular location">
    <subcellularLocation>
        <location evidence="1 4">Periplasmic flagellum</location>
    </subcellularLocation>
</comment>
<protein>
    <recommendedName>
        <fullName evidence="4">Flagellar filament outer layer protein</fullName>
    </recommendedName>
</protein>
<evidence type="ECO:0000256" key="3">
    <source>
        <dbReference type="ARBA" id="ARBA00023143"/>
    </source>
</evidence>